<evidence type="ECO:0000313" key="2">
    <source>
        <dbReference type="EMBL" id="OSD03138.1"/>
    </source>
</evidence>
<accession>A0A1Y2IPU4</accession>
<dbReference type="EMBL" id="KZ084101">
    <property type="protein sequence ID" value="OSD03138.1"/>
    <property type="molecule type" value="Genomic_DNA"/>
</dbReference>
<dbReference type="GO" id="GO:0010181">
    <property type="term" value="F:FMN binding"/>
    <property type="evidence" value="ECO:0007669"/>
    <property type="project" value="TreeGrafter"/>
</dbReference>
<dbReference type="InterPro" id="IPR005025">
    <property type="entry name" value="FMN_Rdtase-like_dom"/>
</dbReference>
<evidence type="ECO:0000259" key="1">
    <source>
        <dbReference type="Pfam" id="PF03358"/>
    </source>
</evidence>
<keyword evidence="3" id="KW-1185">Reference proteome</keyword>
<dbReference type="GO" id="GO:0016491">
    <property type="term" value="F:oxidoreductase activity"/>
    <property type="evidence" value="ECO:0007669"/>
    <property type="project" value="InterPro"/>
</dbReference>
<evidence type="ECO:0000313" key="3">
    <source>
        <dbReference type="Proteomes" id="UP000193067"/>
    </source>
</evidence>
<dbReference type="InterPro" id="IPR029039">
    <property type="entry name" value="Flavoprotein-like_sf"/>
</dbReference>
<dbReference type="Proteomes" id="UP000193067">
    <property type="component" value="Unassembled WGS sequence"/>
</dbReference>
<gene>
    <name evidence="2" type="ORF">PYCCODRAFT_243252</name>
</gene>
<dbReference type="Pfam" id="PF03358">
    <property type="entry name" value="FMN_red"/>
    <property type="match status" value="1"/>
</dbReference>
<dbReference type="STRING" id="1353009.A0A1Y2IPU4"/>
<proteinExistence type="predicted"/>
<dbReference type="InterPro" id="IPR050712">
    <property type="entry name" value="NAD(P)H-dep_reductase"/>
</dbReference>
<dbReference type="SUPFAM" id="SSF52218">
    <property type="entry name" value="Flavoproteins"/>
    <property type="match status" value="1"/>
</dbReference>
<dbReference type="AlphaFoldDB" id="A0A1Y2IPU4"/>
<organism evidence="2 3">
    <name type="scientific">Trametes coccinea (strain BRFM310)</name>
    <name type="common">Pycnoporus coccineus</name>
    <dbReference type="NCBI Taxonomy" id="1353009"/>
    <lineage>
        <taxon>Eukaryota</taxon>
        <taxon>Fungi</taxon>
        <taxon>Dikarya</taxon>
        <taxon>Basidiomycota</taxon>
        <taxon>Agaricomycotina</taxon>
        <taxon>Agaricomycetes</taxon>
        <taxon>Polyporales</taxon>
        <taxon>Polyporaceae</taxon>
        <taxon>Trametes</taxon>
    </lineage>
</organism>
<reference evidence="2 3" key="1">
    <citation type="journal article" date="2015" name="Biotechnol. Biofuels">
        <title>Enhanced degradation of softwood versus hardwood by the white-rot fungus Pycnoporus coccineus.</title>
        <authorList>
            <person name="Couturier M."/>
            <person name="Navarro D."/>
            <person name="Chevret D."/>
            <person name="Henrissat B."/>
            <person name="Piumi F."/>
            <person name="Ruiz-Duenas F.J."/>
            <person name="Martinez A.T."/>
            <person name="Grigoriev I.V."/>
            <person name="Riley R."/>
            <person name="Lipzen A."/>
            <person name="Berrin J.G."/>
            <person name="Master E.R."/>
            <person name="Rosso M.N."/>
        </authorList>
    </citation>
    <scope>NUCLEOTIDE SEQUENCE [LARGE SCALE GENOMIC DNA]</scope>
    <source>
        <strain evidence="2 3">BRFM310</strain>
    </source>
</reference>
<dbReference type="OrthoDB" id="68575at2759"/>
<feature type="domain" description="NADPH-dependent FMN reductase-like" evidence="1">
    <location>
        <begin position="3"/>
        <end position="163"/>
    </location>
</feature>
<dbReference type="GO" id="GO:0005829">
    <property type="term" value="C:cytosol"/>
    <property type="evidence" value="ECO:0007669"/>
    <property type="project" value="TreeGrafter"/>
</dbReference>
<name>A0A1Y2IPU4_TRAC3</name>
<dbReference type="PANTHER" id="PTHR30543:SF21">
    <property type="entry name" value="NAD(P)H-DEPENDENT FMN REDUCTASE LOT6"/>
    <property type="match status" value="1"/>
</dbReference>
<dbReference type="Gene3D" id="3.40.50.360">
    <property type="match status" value="1"/>
</dbReference>
<protein>
    <submittedName>
        <fullName evidence="2">Flavo protein</fullName>
    </submittedName>
</protein>
<sequence>MSKVALLLGSLRRPGNGIGIASWLHPVLREGLNNKPLATAHSPIVDVVFVDPTKPPLPLGPIIDGSHVPADIRDPTQHPNPNVREFATFITSCSGVVILSPEYNRAYPGELKNTFDHLYWEWRKKPVMLVTYGSSGGTSCSALLRSFLGGPLKMQVAEKSVAIKLPKSHSNGSEKVSPNGPSPDWLEEYRPEVLAAVEEFKGLISKQPLS</sequence>
<dbReference type="PANTHER" id="PTHR30543">
    <property type="entry name" value="CHROMATE REDUCTASE"/>
    <property type="match status" value="1"/>
</dbReference>